<dbReference type="Proteomes" id="UP000799324">
    <property type="component" value="Unassembled WGS sequence"/>
</dbReference>
<organism evidence="1 2">
    <name type="scientific">Lophiostoma macrostomum CBS 122681</name>
    <dbReference type="NCBI Taxonomy" id="1314788"/>
    <lineage>
        <taxon>Eukaryota</taxon>
        <taxon>Fungi</taxon>
        <taxon>Dikarya</taxon>
        <taxon>Ascomycota</taxon>
        <taxon>Pezizomycotina</taxon>
        <taxon>Dothideomycetes</taxon>
        <taxon>Pleosporomycetidae</taxon>
        <taxon>Pleosporales</taxon>
        <taxon>Lophiostomataceae</taxon>
        <taxon>Lophiostoma</taxon>
    </lineage>
</organism>
<proteinExistence type="predicted"/>
<keyword evidence="2" id="KW-1185">Reference proteome</keyword>
<gene>
    <name evidence="1" type="ORF">K491DRAFT_174154</name>
</gene>
<reference evidence="1" key="1">
    <citation type="journal article" date="2020" name="Stud. Mycol.">
        <title>101 Dothideomycetes genomes: a test case for predicting lifestyles and emergence of pathogens.</title>
        <authorList>
            <person name="Haridas S."/>
            <person name="Albert R."/>
            <person name="Binder M."/>
            <person name="Bloem J."/>
            <person name="Labutti K."/>
            <person name="Salamov A."/>
            <person name="Andreopoulos B."/>
            <person name="Baker S."/>
            <person name="Barry K."/>
            <person name="Bills G."/>
            <person name="Bluhm B."/>
            <person name="Cannon C."/>
            <person name="Castanera R."/>
            <person name="Culley D."/>
            <person name="Daum C."/>
            <person name="Ezra D."/>
            <person name="Gonzalez J."/>
            <person name="Henrissat B."/>
            <person name="Kuo A."/>
            <person name="Liang C."/>
            <person name="Lipzen A."/>
            <person name="Lutzoni F."/>
            <person name="Magnuson J."/>
            <person name="Mondo S."/>
            <person name="Nolan M."/>
            <person name="Ohm R."/>
            <person name="Pangilinan J."/>
            <person name="Park H.-J."/>
            <person name="Ramirez L."/>
            <person name="Alfaro M."/>
            <person name="Sun H."/>
            <person name="Tritt A."/>
            <person name="Yoshinaga Y."/>
            <person name="Zwiers L.-H."/>
            <person name="Turgeon B."/>
            <person name="Goodwin S."/>
            <person name="Spatafora J."/>
            <person name="Crous P."/>
            <person name="Grigoriev I."/>
        </authorList>
    </citation>
    <scope>NUCLEOTIDE SEQUENCE</scope>
    <source>
        <strain evidence="1">CBS 122681</strain>
    </source>
</reference>
<dbReference type="EMBL" id="MU004485">
    <property type="protein sequence ID" value="KAF2649621.1"/>
    <property type="molecule type" value="Genomic_DNA"/>
</dbReference>
<protein>
    <submittedName>
        <fullName evidence="1">Uncharacterized protein</fullName>
    </submittedName>
</protein>
<dbReference type="AlphaFoldDB" id="A0A6A6SRL9"/>
<evidence type="ECO:0000313" key="2">
    <source>
        <dbReference type="Proteomes" id="UP000799324"/>
    </source>
</evidence>
<evidence type="ECO:0000313" key="1">
    <source>
        <dbReference type="EMBL" id="KAF2649621.1"/>
    </source>
</evidence>
<name>A0A6A6SRL9_9PLEO</name>
<sequence>MQPCLDLKKLTKAAKATAGMLLCSGSTGSPRSLSHRRRLLTQFQPGKFEGLQWRPSFDQVYVWTWDFMSSESKSGKPLPGFCPIKEHGTTMASKAHSGT</sequence>
<accession>A0A6A6SRL9</accession>